<name>A0A7J6W004_THATH</name>
<dbReference type="AlphaFoldDB" id="A0A7J6W004"/>
<evidence type="ECO:0000313" key="2">
    <source>
        <dbReference type="Proteomes" id="UP000554482"/>
    </source>
</evidence>
<protein>
    <submittedName>
        <fullName evidence="1">Uncharacterized protein</fullName>
    </submittedName>
</protein>
<dbReference type="Proteomes" id="UP000554482">
    <property type="component" value="Unassembled WGS sequence"/>
</dbReference>
<proteinExistence type="predicted"/>
<keyword evidence="2" id="KW-1185">Reference proteome</keyword>
<organism evidence="1 2">
    <name type="scientific">Thalictrum thalictroides</name>
    <name type="common">Rue-anemone</name>
    <name type="synonym">Anemone thalictroides</name>
    <dbReference type="NCBI Taxonomy" id="46969"/>
    <lineage>
        <taxon>Eukaryota</taxon>
        <taxon>Viridiplantae</taxon>
        <taxon>Streptophyta</taxon>
        <taxon>Embryophyta</taxon>
        <taxon>Tracheophyta</taxon>
        <taxon>Spermatophyta</taxon>
        <taxon>Magnoliopsida</taxon>
        <taxon>Ranunculales</taxon>
        <taxon>Ranunculaceae</taxon>
        <taxon>Thalictroideae</taxon>
        <taxon>Thalictrum</taxon>
    </lineage>
</organism>
<sequence length="70" mass="7492">MDNPGLGKTGQELLLLDSLAAGCCYLDSLRQTGRWSCCFLDSLAAGLELHCLLTLPTPGSSFIVWDNDSS</sequence>
<reference evidence="1 2" key="1">
    <citation type="submission" date="2020-06" db="EMBL/GenBank/DDBJ databases">
        <title>Transcriptomic and genomic resources for Thalictrum thalictroides and T. hernandezii: Facilitating candidate gene discovery in an emerging model plant lineage.</title>
        <authorList>
            <person name="Arias T."/>
            <person name="Riano-Pachon D.M."/>
            <person name="Di Stilio V.S."/>
        </authorList>
    </citation>
    <scope>NUCLEOTIDE SEQUENCE [LARGE SCALE GENOMIC DNA]</scope>
    <source>
        <strain evidence="2">cv. WT478/WT964</strain>
        <tissue evidence="1">Leaves</tissue>
    </source>
</reference>
<dbReference type="EMBL" id="JABWDY010025169">
    <property type="protein sequence ID" value="KAF5189655.1"/>
    <property type="molecule type" value="Genomic_DNA"/>
</dbReference>
<accession>A0A7J6W004</accession>
<gene>
    <name evidence="1" type="ORF">FRX31_020760</name>
</gene>
<comment type="caution">
    <text evidence="1">The sequence shown here is derived from an EMBL/GenBank/DDBJ whole genome shotgun (WGS) entry which is preliminary data.</text>
</comment>
<evidence type="ECO:0000313" key="1">
    <source>
        <dbReference type="EMBL" id="KAF5189655.1"/>
    </source>
</evidence>